<dbReference type="AlphaFoldDB" id="A0A521ADU1"/>
<gene>
    <name evidence="1" type="ORF">SAMN06265220_10145</name>
</gene>
<accession>A0A521ADU1</accession>
<organism evidence="1 2">
    <name type="scientific">Flavobacterium nitrogenifigens</name>
    <dbReference type="NCBI Taxonomy" id="1617283"/>
    <lineage>
        <taxon>Bacteria</taxon>
        <taxon>Pseudomonadati</taxon>
        <taxon>Bacteroidota</taxon>
        <taxon>Flavobacteriia</taxon>
        <taxon>Flavobacteriales</taxon>
        <taxon>Flavobacteriaceae</taxon>
        <taxon>Flavobacterium</taxon>
    </lineage>
</organism>
<protein>
    <submittedName>
        <fullName evidence="1">Uncharacterized protein</fullName>
    </submittedName>
</protein>
<reference evidence="1 2" key="1">
    <citation type="submission" date="2017-05" db="EMBL/GenBank/DDBJ databases">
        <authorList>
            <person name="Varghese N."/>
            <person name="Submissions S."/>
        </authorList>
    </citation>
    <scope>NUCLEOTIDE SEQUENCE [LARGE SCALE GENOMIC DNA]</scope>
    <source>
        <strain evidence="1 2">DSM 29982</strain>
    </source>
</reference>
<dbReference type="Proteomes" id="UP000319267">
    <property type="component" value="Unassembled WGS sequence"/>
</dbReference>
<dbReference type="EMBL" id="FXTQ01000001">
    <property type="protein sequence ID" value="SMO32985.1"/>
    <property type="molecule type" value="Genomic_DNA"/>
</dbReference>
<keyword evidence="2" id="KW-1185">Reference proteome</keyword>
<name>A0A521ADU1_9FLAO</name>
<evidence type="ECO:0000313" key="2">
    <source>
        <dbReference type="Proteomes" id="UP000319267"/>
    </source>
</evidence>
<sequence>MANQELKAKIIELENKLAALKYSKEEFGDVQDSEIQTVINEIKKYKRQLKLNNIFNYINRILNRKITK</sequence>
<dbReference type="RefSeq" id="WP_111377792.1">
    <property type="nucleotide sequence ID" value="NZ_CP043612.1"/>
</dbReference>
<proteinExistence type="predicted"/>
<evidence type="ECO:0000313" key="1">
    <source>
        <dbReference type="EMBL" id="SMO32985.1"/>
    </source>
</evidence>